<dbReference type="InterPro" id="IPR025391">
    <property type="entry name" value="DUF4123"/>
</dbReference>
<dbReference type="PANTHER" id="PTHR35604:SF2">
    <property type="entry name" value="TRANSPOSASE INSH FOR INSERTION SEQUENCE ELEMENT IS5A-RELATED"/>
    <property type="match status" value="1"/>
</dbReference>
<proteinExistence type="predicted"/>
<name>A0A699GIV2_TANCI</name>
<dbReference type="InterPro" id="IPR018769">
    <property type="entry name" value="VgrG2_DUF2345"/>
</dbReference>
<accession>A0A699GIV2</accession>
<feature type="compositionally biased region" description="Polar residues" evidence="3">
    <location>
        <begin position="93"/>
        <end position="102"/>
    </location>
</feature>
<dbReference type="InterPro" id="IPR008490">
    <property type="entry name" value="Transposase_InsH_N"/>
</dbReference>
<dbReference type="Pfam" id="PF05598">
    <property type="entry name" value="DUF772"/>
    <property type="match status" value="1"/>
</dbReference>
<dbReference type="AlphaFoldDB" id="A0A699GIV2"/>
<evidence type="ECO:0000259" key="5">
    <source>
        <dbReference type="Pfam" id="PF10106"/>
    </source>
</evidence>
<dbReference type="PANTHER" id="PTHR35604">
    <property type="entry name" value="TRANSPOSASE INSH FOR INSERTION SEQUENCE ELEMENT IS5A-RELATED"/>
    <property type="match status" value="1"/>
</dbReference>
<evidence type="ECO:0000256" key="1">
    <source>
        <dbReference type="ARBA" id="ARBA00023125"/>
    </source>
</evidence>
<evidence type="ECO:0000313" key="7">
    <source>
        <dbReference type="EMBL" id="GEU28668.1"/>
    </source>
</evidence>
<comment type="caution">
    <text evidence="7">The sequence shown here is derived from an EMBL/GenBank/DDBJ whole genome shotgun (WGS) entry which is preliminary data.</text>
</comment>
<sequence>MRVDSGQAIGMLGGAVKASEINIGLHLIAAEDAIDLQAQSDVMNIQARNEVNIVSANAHIDWAAAKGISLSTAGGGRTSPSLAATLPSMSRRYASSASQSGRRNALHSSIREHKDGAVAREQPSWHWYAIGDSAQNKTLPDILTGPGAKAQSLLGATQGSPLAETSPHLVGLPGPQRGGAAWEWIMRMGPREPSVTVIASQLPFDTLFKQLKQFAEIRLPDNTEMFFAFWDPAILGTLVGQQDDVTLHVKGPVLDTDQRGMLYGGLKGWWYWDRDGVLHSLAMDGLDPTVQLSKPLKLVQHQVDDLVEASLPDHVLFYVDLNQPHLLTDIAPHARYDYVERTLRDAKELGLQTMKDLVNYVCATLIYGARWQQDKTIANILARVKRRELKFSAAMEFFPPYLNRPIFEVEVDGKGDESSGVYPQTGKSTTTGVELLLGVKKVTWRLDGPKGAARNGETVSNKNNLKLDNIMPGAKFLAIHIYPDDTVELITSVHFPQLSIRGETEKWSNVGRLSTAMRPQATTYPVYTSGVGTEFDGKAANWLDAADIWIEDNIKGMGFGGCGGRLARAVSNRVINDFKKDGSKLLLDSYPVRPSFLGIFDIVASFGLPAQNVKLPFGDRDLIVSPLIELCVHYVDAHELRISLFAEHGREDRRTKIGDPLIGLTKHVDFEALAAGIEAAAPMPSRSKGGRPPYSTEMMVKILVLQQLYNLANDALEYQLLDRRSFLQFLDLTESNSIPDAKTIWLFRDSLAQAGLGNQIFEQVQQHLQQRGDMARCGQIVDASLVHAPVQRNKHEEADTVKDGTMPAGLDTAQTRAKRCRCTWTKKRGKSYLGYNLHASVDRRYKLMRKLVVTRAAVADTTVLEPLLR</sequence>
<evidence type="ECO:0000256" key="3">
    <source>
        <dbReference type="SAM" id="MobiDB-lite"/>
    </source>
</evidence>
<evidence type="ECO:0000259" key="4">
    <source>
        <dbReference type="Pfam" id="PF05598"/>
    </source>
</evidence>
<feature type="region of interest" description="Disordered" evidence="3">
    <location>
        <begin position="93"/>
        <end position="116"/>
    </location>
</feature>
<reference evidence="7" key="1">
    <citation type="journal article" date="2019" name="Sci. Rep.">
        <title>Draft genome of Tanacetum cinerariifolium, the natural source of mosquito coil.</title>
        <authorList>
            <person name="Yamashiro T."/>
            <person name="Shiraishi A."/>
            <person name="Satake H."/>
            <person name="Nakayama K."/>
        </authorList>
    </citation>
    <scope>NUCLEOTIDE SEQUENCE</scope>
</reference>
<dbReference type="GO" id="GO:0003677">
    <property type="term" value="F:DNA binding"/>
    <property type="evidence" value="ECO:0007669"/>
    <property type="project" value="UniProtKB-KW"/>
</dbReference>
<dbReference type="InterPro" id="IPR047959">
    <property type="entry name" value="Transpos_IS5"/>
</dbReference>
<evidence type="ECO:0008006" key="8">
    <source>
        <dbReference type="Google" id="ProtNLM"/>
    </source>
</evidence>
<evidence type="ECO:0000259" key="6">
    <source>
        <dbReference type="Pfam" id="PF13503"/>
    </source>
</evidence>
<feature type="domain" description="DUF2345" evidence="5">
    <location>
        <begin position="3"/>
        <end position="75"/>
    </location>
</feature>
<feature type="domain" description="DUF4123" evidence="6">
    <location>
        <begin position="127"/>
        <end position="240"/>
    </location>
</feature>
<evidence type="ECO:0000256" key="2">
    <source>
        <dbReference type="ARBA" id="ARBA00023172"/>
    </source>
</evidence>
<dbReference type="NCBIfam" id="NF033581">
    <property type="entry name" value="transpos_IS5_4"/>
    <property type="match status" value="1"/>
</dbReference>
<gene>
    <name evidence="7" type="ORF">Tci_000646</name>
</gene>
<keyword evidence="1" id="KW-0238">DNA-binding</keyword>
<keyword evidence="2" id="KW-0233">DNA recombination</keyword>
<feature type="domain" description="Transposase InsH N-terminal" evidence="4">
    <location>
        <begin position="657"/>
        <end position="749"/>
    </location>
</feature>
<dbReference type="Pfam" id="PF10106">
    <property type="entry name" value="DUF2345"/>
    <property type="match status" value="1"/>
</dbReference>
<dbReference type="GO" id="GO:0006310">
    <property type="term" value="P:DNA recombination"/>
    <property type="evidence" value="ECO:0007669"/>
    <property type="project" value="UniProtKB-KW"/>
</dbReference>
<protein>
    <recommendedName>
        <fullName evidence="8">Transposase InsH N-terminal domain-containing protein</fullName>
    </recommendedName>
</protein>
<dbReference type="EMBL" id="BKCJ010000013">
    <property type="protein sequence ID" value="GEU28668.1"/>
    <property type="molecule type" value="Genomic_DNA"/>
</dbReference>
<dbReference type="Pfam" id="PF13503">
    <property type="entry name" value="DUF4123"/>
    <property type="match status" value="1"/>
</dbReference>
<organism evidence="7">
    <name type="scientific">Tanacetum cinerariifolium</name>
    <name type="common">Dalmatian daisy</name>
    <name type="synonym">Chrysanthemum cinerariifolium</name>
    <dbReference type="NCBI Taxonomy" id="118510"/>
    <lineage>
        <taxon>Eukaryota</taxon>
        <taxon>Viridiplantae</taxon>
        <taxon>Streptophyta</taxon>
        <taxon>Embryophyta</taxon>
        <taxon>Tracheophyta</taxon>
        <taxon>Spermatophyta</taxon>
        <taxon>Magnoliopsida</taxon>
        <taxon>eudicotyledons</taxon>
        <taxon>Gunneridae</taxon>
        <taxon>Pentapetalae</taxon>
        <taxon>asterids</taxon>
        <taxon>campanulids</taxon>
        <taxon>Asterales</taxon>
        <taxon>Asteraceae</taxon>
        <taxon>Asteroideae</taxon>
        <taxon>Anthemideae</taxon>
        <taxon>Anthemidinae</taxon>
        <taxon>Tanacetum</taxon>
    </lineage>
</organism>